<dbReference type="EMBL" id="JADKPO010000033">
    <property type="protein sequence ID" value="MBF4769831.1"/>
    <property type="molecule type" value="Genomic_DNA"/>
</dbReference>
<reference evidence="1" key="1">
    <citation type="submission" date="2020-11" db="EMBL/GenBank/DDBJ databases">
        <title>Nocardioides cynanchi sp. nov., isolated from soil of rhizosphere of Cynanchum wilfordii.</title>
        <authorList>
            <person name="Lee J.-S."/>
            <person name="Suh M.K."/>
            <person name="Kim J.-S."/>
        </authorList>
    </citation>
    <scope>NUCLEOTIDE SEQUENCE</scope>
    <source>
        <strain evidence="1">KCTC 19276</strain>
    </source>
</reference>
<proteinExistence type="predicted"/>
<sequence length="52" mass="5485">MNGLMEPIPRVTARVLPVNPDGEVLLLQDLDPAVPAEDLPEILALAVEAVIG</sequence>
<organism evidence="1 2">
    <name type="scientific">Nocardioides agariphilus</name>
    <dbReference type="NCBI Taxonomy" id="433664"/>
    <lineage>
        <taxon>Bacteria</taxon>
        <taxon>Bacillati</taxon>
        <taxon>Actinomycetota</taxon>
        <taxon>Actinomycetes</taxon>
        <taxon>Propionibacteriales</taxon>
        <taxon>Nocardioidaceae</taxon>
        <taxon>Nocardioides</taxon>
    </lineage>
</organism>
<name>A0A930VQ90_9ACTN</name>
<dbReference type="Proteomes" id="UP000660668">
    <property type="component" value="Unassembled WGS sequence"/>
</dbReference>
<gene>
    <name evidence="1" type="ORF">ISU10_18835</name>
</gene>
<protein>
    <submittedName>
        <fullName evidence="1">Uncharacterized protein</fullName>
    </submittedName>
</protein>
<evidence type="ECO:0000313" key="2">
    <source>
        <dbReference type="Proteomes" id="UP000660668"/>
    </source>
</evidence>
<keyword evidence="2" id="KW-1185">Reference proteome</keyword>
<accession>A0A930VQ90</accession>
<dbReference type="AlphaFoldDB" id="A0A930VQ90"/>
<dbReference type="RefSeq" id="WP_194697979.1">
    <property type="nucleotide sequence ID" value="NZ_JADKPO010000033.1"/>
</dbReference>
<comment type="caution">
    <text evidence="1">The sequence shown here is derived from an EMBL/GenBank/DDBJ whole genome shotgun (WGS) entry which is preliminary data.</text>
</comment>
<evidence type="ECO:0000313" key="1">
    <source>
        <dbReference type="EMBL" id="MBF4769831.1"/>
    </source>
</evidence>